<keyword evidence="1" id="KW-1133">Transmembrane helix</keyword>
<keyword evidence="1" id="KW-0812">Transmembrane</keyword>
<feature type="transmembrane region" description="Helical" evidence="1">
    <location>
        <begin position="343"/>
        <end position="361"/>
    </location>
</feature>
<dbReference type="Proteomes" id="UP000194948">
    <property type="component" value="Chromosome"/>
</dbReference>
<accession>A0AAQ3Y7X0</accession>
<feature type="transmembrane region" description="Helical" evidence="1">
    <location>
        <begin position="104"/>
        <end position="122"/>
    </location>
</feature>
<feature type="transmembrane region" description="Helical" evidence="1">
    <location>
        <begin position="159"/>
        <end position="177"/>
    </location>
</feature>
<evidence type="ECO:0008006" key="4">
    <source>
        <dbReference type="Google" id="ProtNLM"/>
    </source>
</evidence>
<evidence type="ECO:0000313" key="3">
    <source>
        <dbReference type="Proteomes" id="UP000194948"/>
    </source>
</evidence>
<dbReference type="PANTHER" id="PTHR38454:SF1">
    <property type="entry name" value="INTEGRAL MEMBRANE PROTEIN"/>
    <property type="match status" value="1"/>
</dbReference>
<dbReference type="AlphaFoldDB" id="A0AAQ3Y7X0"/>
<dbReference type="InterPro" id="IPR018580">
    <property type="entry name" value="Uncharacterised_YfhO"/>
</dbReference>
<feature type="transmembrane region" description="Helical" evidence="1">
    <location>
        <begin position="373"/>
        <end position="395"/>
    </location>
</feature>
<feature type="transmembrane region" description="Helical" evidence="1">
    <location>
        <begin position="314"/>
        <end position="331"/>
    </location>
</feature>
<keyword evidence="3" id="KW-1185">Reference proteome</keyword>
<evidence type="ECO:0000313" key="2">
    <source>
        <dbReference type="EMBL" id="WYK01001.1"/>
    </source>
</evidence>
<protein>
    <recommendedName>
        <fullName evidence="4">Membrane protein 6-pyruvoyl-tetrahydropterin synthase-related domain-containing protein</fullName>
    </recommendedName>
</protein>
<reference evidence="2 3" key="2">
    <citation type="submission" date="2024-03" db="EMBL/GenBank/DDBJ databases">
        <title>The Genome Sequence of Enterococcus sp. DIV0205d.</title>
        <authorList>
            <consortium name="The Broad Institute Genomics Platform"/>
            <consortium name="The Broad Institute Microbial Omics Core"/>
            <consortium name="The Broad Institute Genomic Center for Infectious Diseases"/>
            <person name="Earl A."/>
            <person name="Manson A."/>
            <person name="Gilmore M."/>
            <person name="Schwartman J."/>
            <person name="Shea T."/>
            <person name="Abouelleil A."/>
            <person name="Cao P."/>
            <person name="Chapman S."/>
            <person name="Cusick C."/>
            <person name="Young S."/>
            <person name="Neafsey D."/>
            <person name="Nusbaum C."/>
            <person name="Birren B."/>
        </authorList>
    </citation>
    <scope>NUCLEOTIDE SEQUENCE [LARGE SCALE GENOMIC DNA]</scope>
    <source>
        <strain evidence="2 3">7F3_DIV0205</strain>
    </source>
</reference>
<gene>
    <name evidence="2" type="ORF">A5821_002127</name>
</gene>
<dbReference type="RefSeq" id="WP_170923017.1">
    <property type="nucleotide sequence ID" value="NZ_CP147244.1"/>
</dbReference>
<feature type="transmembrane region" description="Helical" evidence="1">
    <location>
        <begin position="68"/>
        <end position="92"/>
    </location>
</feature>
<dbReference type="EMBL" id="CP147244">
    <property type="protein sequence ID" value="WYK01001.1"/>
    <property type="molecule type" value="Genomic_DNA"/>
</dbReference>
<feature type="transmembrane region" description="Helical" evidence="1">
    <location>
        <begin position="284"/>
        <end position="302"/>
    </location>
</feature>
<evidence type="ECO:0000256" key="1">
    <source>
        <dbReference type="SAM" id="Phobius"/>
    </source>
</evidence>
<feature type="transmembrane region" description="Helical" evidence="1">
    <location>
        <begin position="183"/>
        <end position="214"/>
    </location>
</feature>
<proteinExistence type="predicted"/>
<sequence length="564" mass="65518">MKSIKQKKTLFLLLLYSLFLALSISSIYLSMIHQQQLFLGDDIQFHLGRIEGLKMSILSGDYFPKINYFFLNGMGYASNIFYPDLLLYPAALLRLTGLTIAQSYVVYLIGINFLTFVISYHSFHLWSRNRQKSILFALLYSLASYRISDVIFRAALGEVLALMILPIAFIGLLKIVNEDYKQFYFLMIGMTLMFASHLITAFIFCLFIIVFLLLNWKKLIQEKQRILYLVITAFSTLCLVAMYFFPMLEQLQFQKLMVQTDPMFYLEKTARPLSYYLKNAWQNIGFNNLGIFNFIMMAVFLFKGKKRSLTGKQLLFISYLFLFLSTSYFPYRLFNQTLLNSIQFPWRFFTIVTLCMSWLISEELEQLLPQKKIIQRSYLPVIGLLLFTSCLFYQVGLKTTMFEKGRHVPYSFFAKVNPEIVGYGREYLPSGFKYMMNPHELIIEPSSSKVNNLKRNYDAMTLDFQETKKTRLLFPIVYYKGYQVEVEGQATVSQIKKSEIPYGFCEVEVNGTGRLTFKYEGTTIQRVSSVVTLVSALCLSVYIIKLNSHSLNKQNGEKNKGSTT</sequence>
<organism evidence="2 3">
    <name type="scientific">Candidatus Enterococcus palustris</name>
    <dbReference type="NCBI Taxonomy" id="1834189"/>
    <lineage>
        <taxon>Bacteria</taxon>
        <taxon>Bacillati</taxon>
        <taxon>Bacillota</taxon>
        <taxon>Bacilli</taxon>
        <taxon>Lactobacillales</taxon>
        <taxon>Enterococcaceae</taxon>
        <taxon>Enterococcus</taxon>
    </lineage>
</organism>
<feature type="transmembrane region" description="Helical" evidence="1">
    <location>
        <begin position="226"/>
        <end position="245"/>
    </location>
</feature>
<dbReference type="PANTHER" id="PTHR38454">
    <property type="entry name" value="INTEGRAL MEMBRANE PROTEIN-RELATED"/>
    <property type="match status" value="1"/>
</dbReference>
<name>A0AAQ3Y7X0_9ENTE</name>
<keyword evidence="1" id="KW-0472">Membrane</keyword>
<reference evidence="3" key="1">
    <citation type="submission" date="2017-05" db="EMBL/GenBank/DDBJ databases">
        <title>The Genome Sequence of EEnterococcus faecalis 9F2_4866.</title>
        <authorList>
            <consortium name="The Broad Institute Genomics Platform"/>
            <consortium name="The Broad Institute Genomic Center for Infectious Diseases"/>
            <person name="Earl A."/>
            <person name="Manson A."/>
            <person name="Schwartman J."/>
            <person name="Gilmore M."/>
            <person name="Abouelleil A."/>
            <person name="Cao P."/>
            <person name="Chapman S."/>
            <person name="Cusick C."/>
            <person name="Shea T."/>
            <person name="Young S."/>
            <person name="Neafsey D."/>
            <person name="Nusbaum C."/>
            <person name="Birren B."/>
        </authorList>
    </citation>
    <scope>NUCLEOTIDE SEQUENCE [LARGE SCALE GENOMIC DNA]</scope>
    <source>
        <strain evidence="3">7F3_DIV0205</strain>
    </source>
</reference>